<evidence type="ECO:0000256" key="2">
    <source>
        <dbReference type="ARBA" id="ARBA00022840"/>
    </source>
</evidence>
<evidence type="ECO:0000313" key="4">
    <source>
        <dbReference type="EMBL" id="ALC18031.1"/>
    </source>
</evidence>
<evidence type="ECO:0000313" key="5">
    <source>
        <dbReference type="Proteomes" id="UP000057158"/>
    </source>
</evidence>
<name>A0A0M5IRZ8_9BACT</name>
<keyword evidence="4" id="KW-0282">Flagellum</keyword>
<protein>
    <submittedName>
        <fullName evidence="4">Chromosome partitioning protein ParA/ flagellar basal body rod protein FlgG</fullName>
    </submittedName>
</protein>
<reference evidence="4 5" key="1">
    <citation type="submission" date="2015-07" db="EMBL/GenBank/DDBJ databases">
        <title>Isolation and Genomic Characterization of a Novel Halophilic Metal-Reducing Deltaproteobacterium from the Deep Subsurface.</title>
        <authorList>
            <person name="Badalamenti J.P."/>
            <person name="Summers Z.M."/>
            <person name="Gralnick J.A."/>
            <person name="Bond D.R."/>
        </authorList>
    </citation>
    <scope>NUCLEOTIDE SEQUENCE [LARGE SCALE GENOMIC DNA]</scope>
    <source>
        <strain evidence="4 5">WTL</strain>
    </source>
</reference>
<sequence>MHQSLPLTTETTPSSPVPTPTAATAAPRIWAVGGGKGGVGKSVITANMAVVLAREGKRCVILDADLGGANIHTLIGLPNPKTTLSDLFSRRGMKLEAVMVDTPVPNLQLISGSRALMEMANPKHVQKEKIIRQLFSLDVDHIFIDLGAGSAFNALDFFLAAHTQIMVVVPTPTSVENAYHFLKAVYYRKLKRAIQTLGAQRLVDRAMGEKMLRGIRSPRDLIASISRENPPLGASLEAEMSPLAPALIVNQIRTEEEMDLGPQMKVACRDFFGLDVDFLGCIRNDDRAYNAVRMKRPAMEAYPQSSFSLALREITRKLAAAPFGGC</sequence>
<dbReference type="SUPFAM" id="SSF52540">
    <property type="entry name" value="P-loop containing nucleoside triphosphate hydrolases"/>
    <property type="match status" value="1"/>
</dbReference>
<dbReference type="PANTHER" id="PTHR43384:SF4">
    <property type="entry name" value="CELLULOSE BIOSYNTHESIS PROTEIN BCSQ-RELATED"/>
    <property type="match status" value="1"/>
</dbReference>
<keyword evidence="2" id="KW-0067">ATP-binding</keyword>
<dbReference type="GO" id="GO:0016887">
    <property type="term" value="F:ATP hydrolysis activity"/>
    <property type="evidence" value="ECO:0007669"/>
    <property type="project" value="TreeGrafter"/>
</dbReference>
<dbReference type="PANTHER" id="PTHR43384">
    <property type="entry name" value="SEPTUM SITE-DETERMINING PROTEIN MIND HOMOLOG, CHLOROPLASTIC-RELATED"/>
    <property type="match status" value="1"/>
</dbReference>
<gene>
    <name evidence="4" type="ORF">DSOUD_3311</name>
</gene>
<dbReference type="InterPro" id="IPR050625">
    <property type="entry name" value="ParA/MinD_ATPase"/>
</dbReference>
<evidence type="ECO:0000256" key="1">
    <source>
        <dbReference type="ARBA" id="ARBA00022741"/>
    </source>
</evidence>
<keyword evidence="5" id="KW-1185">Reference proteome</keyword>
<dbReference type="GO" id="GO:0005829">
    <property type="term" value="C:cytosol"/>
    <property type="evidence" value="ECO:0007669"/>
    <property type="project" value="TreeGrafter"/>
</dbReference>
<keyword evidence="4" id="KW-0966">Cell projection</keyword>
<dbReference type="InterPro" id="IPR033756">
    <property type="entry name" value="YlxH/NBP35"/>
</dbReference>
<dbReference type="PATRIC" id="fig|1603606.3.peg.3561"/>
<keyword evidence="4" id="KW-0969">Cilium</keyword>
<dbReference type="GO" id="GO:0009898">
    <property type="term" value="C:cytoplasmic side of plasma membrane"/>
    <property type="evidence" value="ECO:0007669"/>
    <property type="project" value="TreeGrafter"/>
</dbReference>
<keyword evidence="1" id="KW-0547">Nucleotide-binding</keyword>
<organism evidence="4 5">
    <name type="scientific">Desulfuromonas soudanensis</name>
    <dbReference type="NCBI Taxonomy" id="1603606"/>
    <lineage>
        <taxon>Bacteria</taxon>
        <taxon>Pseudomonadati</taxon>
        <taxon>Thermodesulfobacteriota</taxon>
        <taxon>Desulfuromonadia</taxon>
        <taxon>Desulfuromonadales</taxon>
        <taxon>Desulfuromonadaceae</taxon>
        <taxon>Desulfuromonas</taxon>
    </lineage>
</organism>
<dbReference type="KEGG" id="des:DSOUD_3311"/>
<proteinExistence type="predicted"/>
<dbReference type="STRING" id="1603606.DSOUD_3311"/>
<dbReference type="EMBL" id="CP010802">
    <property type="protein sequence ID" value="ALC18031.1"/>
    <property type="molecule type" value="Genomic_DNA"/>
</dbReference>
<dbReference type="Gene3D" id="3.40.50.300">
    <property type="entry name" value="P-loop containing nucleotide triphosphate hydrolases"/>
    <property type="match status" value="1"/>
</dbReference>
<dbReference type="Proteomes" id="UP000057158">
    <property type="component" value="Chromosome"/>
</dbReference>
<accession>A0A0M5IRZ8</accession>
<dbReference type="OrthoDB" id="9773088at2"/>
<dbReference type="Pfam" id="PF10609">
    <property type="entry name" value="ParA"/>
    <property type="match status" value="1"/>
</dbReference>
<dbReference type="InterPro" id="IPR027417">
    <property type="entry name" value="P-loop_NTPase"/>
</dbReference>
<dbReference type="GO" id="GO:0051782">
    <property type="term" value="P:negative regulation of cell division"/>
    <property type="evidence" value="ECO:0007669"/>
    <property type="project" value="TreeGrafter"/>
</dbReference>
<dbReference type="RefSeq" id="WP_053551991.1">
    <property type="nucleotide sequence ID" value="NZ_CP010802.1"/>
</dbReference>
<feature type="region of interest" description="Disordered" evidence="3">
    <location>
        <begin position="1"/>
        <end position="22"/>
    </location>
</feature>
<dbReference type="GO" id="GO:0005524">
    <property type="term" value="F:ATP binding"/>
    <property type="evidence" value="ECO:0007669"/>
    <property type="project" value="UniProtKB-KW"/>
</dbReference>
<evidence type="ECO:0000256" key="3">
    <source>
        <dbReference type="SAM" id="MobiDB-lite"/>
    </source>
</evidence>
<dbReference type="AlphaFoldDB" id="A0A0M5IRZ8"/>